<proteinExistence type="predicted"/>
<accession>A0ABT9BJI2</accession>
<dbReference type="RefSeq" id="WP_305008068.1">
    <property type="nucleotide sequence ID" value="NZ_JAUQSY010000013.1"/>
</dbReference>
<gene>
    <name evidence="1" type="ORF">Q5H93_18225</name>
</gene>
<evidence type="ECO:0000313" key="2">
    <source>
        <dbReference type="Proteomes" id="UP001176429"/>
    </source>
</evidence>
<reference evidence="1" key="1">
    <citation type="submission" date="2023-07" db="EMBL/GenBank/DDBJ databases">
        <authorList>
            <person name="Kim M.K."/>
        </authorList>
    </citation>
    <scope>NUCLEOTIDE SEQUENCE</scope>
    <source>
        <strain evidence="1">ASUV-10-1</strain>
    </source>
</reference>
<keyword evidence="2" id="KW-1185">Reference proteome</keyword>
<organism evidence="1 2">
    <name type="scientific">Hymenobacter aranciens</name>
    <dbReference type="NCBI Taxonomy" id="3063996"/>
    <lineage>
        <taxon>Bacteria</taxon>
        <taxon>Pseudomonadati</taxon>
        <taxon>Bacteroidota</taxon>
        <taxon>Cytophagia</taxon>
        <taxon>Cytophagales</taxon>
        <taxon>Hymenobacteraceae</taxon>
        <taxon>Hymenobacter</taxon>
    </lineage>
</organism>
<protein>
    <submittedName>
        <fullName evidence="1">Uncharacterized protein</fullName>
    </submittedName>
</protein>
<sequence length="73" mass="8579">MKRVKQLEKAFGHEANEAFVAFPPKVSNVQLARTVSCKKECSFCFPHGFETSNSTIMNRQRNWKRFRATQWKN</sequence>
<name>A0ABT9BJI2_9BACT</name>
<dbReference type="Proteomes" id="UP001176429">
    <property type="component" value="Unassembled WGS sequence"/>
</dbReference>
<evidence type="ECO:0000313" key="1">
    <source>
        <dbReference type="EMBL" id="MDO7876688.1"/>
    </source>
</evidence>
<comment type="caution">
    <text evidence="1">The sequence shown here is derived from an EMBL/GenBank/DDBJ whole genome shotgun (WGS) entry which is preliminary data.</text>
</comment>
<dbReference type="EMBL" id="JAUQSY010000013">
    <property type="protein sequence ID" value="MDO7876688.1"/>
    <property type="molecule type" value="Genomic_DNA"/>
</dbReference>